<feature type="transmembrane region" description="Helical" evidence="7">
    <location>
        <begin position="215"/>
        <end position="239"/>
    </location>
</feature>
<evidence type="ECO:0000256" key="4">
    <source>
        <dbReference type="ARBA" id="ARBA00022989"/>
    </source>
</evidence>
<protein>
    <recommendedName>
        <fullName evidence="10">Membrane-spanning 4-domains subfamily A member 18</fullName>
    </recommendedName>
</protein>
<evidence type="ECO:0000256" key="2">
    <source>
        <dbReference type="ARBA" id="ARBA00009565"/>
    </source>
</evidence>
<keyword evidence="9" id="KW-1185">Reference proteome</keyword>
<keyword evidence="4 7" id="KW-1133">Transmembrane helix</keyword>
<keyword evidence="3 7" id="KW-0812">Transmembrane</keyword>
<evidence type="ECO:0000256" key="6">
    <source>
        <dbReference type="SAM" id="MobiDB-lite"/>
    </source>
</evidence>
<feature type="transmembrane region" description="Helical" evidence="7">
    <location>
        <begin position="190"/>
        <end position="208"/>
    </location>
</feature>
<evidence type="ECO:0000256" key="7">
    <source>
        <dbReference type="SAM" id="Phobius"/>
    </source>
</evidence>
<organism evidence="8 9">
    <name type="scientific">Myodes glareolus</name>
    <name type="common">Bank vole</name>
    <name type="synonym">Clethrionomys glareolus</name>
    <dbReference type="NCBI Taxonomy" id="447135"/>
    <lineage>
        <taxon>Eukaryota</taxon>
        <taxon>Metazoa</taxon>
        <taxon>Chordata</taxon>
        <taxon>Craniata</taxon>
        <taxon>Vertebrata</taxon>
        <taxon>Euteleostomi</taxon>
        <taxon>Mammalia</taxon>
        <taxon>Eutheria</taxon>
        <taxon>Euarchontoglires</taxon>
        <taxon>Glires</taxon>
        <taxon>Rodentia</taxon>
        <taxon>Myomorpha</taxon>
        <taxon>Muroidea</taxon>
        <taxon>Cricetidae</taxon>
        <taxon>Arvicolinae</taxon>
        <taxon>Myodes</taxon>
    </lineage>
</organism>
<dbReference type="EMBL" id="JBBHLL010000434">
    <property type="protein sequence ID" value="KAK7803044.1"/>
    <property type="molecule type" value="Genomic_DNA"/>
</dbReference>
<feature type="transmembrane region" description="Helical" evidence="7">
    <location>
        <begin position="259"/>
        <end position="280"/>
    </location>
</feature>
<dbReference type="GO" id="GO:0007166">
    <property type="term" value="P:cell surface receptor signaling pathway"/>
    <property type="evidence" value="ECO:0007669"/>
    <property type="project" value="TreeGrafter"/>
</dbReference>
<name>A0AAW0HJP4_MYOGA</name>
<evidence type="ECO:0000313" key="9">
    <source>
        <dbReference type="Proteomes" id="UP001488838"/>
    </source>
</evidence>
<dbReference type="InterPro" id="IPR007237">
    <property type="entry name" value="CD20-like"/>
</dbReference>
<dbReference type="GO" id="GO:0005886">
    <property type="term" value="C:plasma membrane"/>
    <property type="evidence" value="ECO:0007669"/>
    <property type="project" value="TreeGrafter"/>
</dbReference>
<feature type="compositionally biased region" description="Low complexity" evidence="6">
    <location>
        <begin position="359"/>
        <end position="371"/>
    </location>
</feature>
<dbReference type="PANTHER" id="PTHR23320">
    <property type="entry name" value="MEMBRANE-SPANNING 4-DOMAINS SUBFAMILY A MS4A -RELATED"/>
    <property type="match status" value="1"/>
</dbReference>
<comment type="subcellular location">
    <subcellularLocation>
        <location evidence="1">Membrane</location>
        <topology evidence="1">Multi-pass membrane protein</topology>
    </subcellularLocation>
</comment>
<comment type="similarity">
    <text evidence="2">Belongs to the MS4A family.</text>
</comment>
<dbReference type="PANTHER" id="PTHR23320:SF37">
    <property type="entry name" value="MEMBRANE-SPANNING 4-DOMAINS SUBFAMILY A MEMBER 18"/>
    <property type="match status" value="1"/>
</dbReference>
<evidence type="ECO:0008006" key="10">
    <source>
        <dbReference type="Google" id="ProtNLM"/>
    </source>
</evidence>
<reference evidence="8 9" key="1">
    <citation type="journal article" date="2023" name="bioRxiv">
        <title>Conserved and derived expression patterns and positive selection on dental genes reveal complex evolutionary context of ever-growing rodent molars.</title>
        <authorList>
            <person name="Calamari Z.T."/>
            <person name="Song A."/>
            <person name="Cohen E."/>
            <person name="Akter M."/>
            <person name="Roy R.D."/>
            <person name="Hallikas O."/>
            <person name="Christensen M.M."/>
            <person name="Li P."/>
            <person name="Marangoni P."/>
            <person name="Jernvall J."/>
            <person name="Klein O.D."/>
        </authorList>
    </citation>
    <scope>NUCLEOTIDE SEQUENCE [LARGE SCALE GENOMIC DNA]</scope>
    <source>
        <strain evidence="8">V071</strain>
    </source>
</reference>
<accession>A0AAW0HJP4</accession>
<dbReference type="AlphaFoldDB" id="A0AAW0HJP4"/>
<dbReference type="Proteomes" id="UP001488838">
    <property type="component" value="Unassembled WGS sequence"/>
</dbReference>
<evidence type="ECO:0000256" key="5">
    <source>
        <dbReference type="ARBA" id="ARBA00023136"/>
    </source>
</evidence>
<feature type="transmembrane region" description="Helical" evidence="7">
    <location>
        <begin position="158"/>
        <end position="178"/>
    </location>
</feature>
<feature type="region of interest" description="Disordered" evidence="6">
    <location>
        <begin position="333"/>
        <end position="387"/>
    </location>
</feature>
<feature type="compositionally biased region" description="Low complexity" evidence="6">
    <location>
        <begin position="333"/>
        <end position="350"/>
    </location>
</feature>
<gene>
    <name evidence="8" type="ORF">U0070_010604</name>
</gene>
<evidence type="ECO:0000313" key="8">
    <source>
        <dbReference type="EMBL" id="KAK7803044.1"/>
    </source>
</evidence>
<dbReference type="InterPro" id="IPR030417">
    <property type="entry name" value="MS4A"/>
</dbReference>
<evidence type="ECO:0000256" key="1">
    <source>
        <dbReference type="ARBA" id="ARBA00004141"/>
    </source>
</evidence>
<comment type="caution">
    <text evidence="8">The sequence shown here is derived from an EMBL/GenBank/DDBJ whole genome shotgun (WGS) entry which is preliminary data.</text>
</comment>
<dbReference type="Pfam" id="PF04103">
    <property type="entry name" value="CD20"/>
    <property type="match status" value="1"/>
</dbReference>
<sequence>MYLLYIMNKQQSVSAVTVPGNAHIVQPAYAVASGSQEKPLEMTTYPAPATMLQHNTGSANLQNPLIVIQNPAGMTGLQAQPTVPQYPVGMAGVQAPPGVIQYSPEITSTQVLPGDPQNPLNTVPGPTQTSSYPQWNMSFMSFPEFNPKKFINEEVRTLGAIQILIGLFHIASAANPQLYQTATLLGLSGYLVWGGLSFIISGSLSVCAEKSANSCMVNASIGMNVVSSIFSLLGIIIIITDLCLSPSQNASLMSCLNAISGALLPFVFLEFIITCVVSHFGCQAVCWARFENMTVISPIFGSNTVNTTNGLVNSTNGPVNSTNGPVNMTNGSVNTTNGPVNTTNGPINTTSPHSATNIPVQPNVQPNVPNNAFPEHSYKNGADLAQK</sequence>
<keyword evidence="5 7" id="KW-0472">Membrane</keyword>
<evidence type="ECO:0000256" key="3">
    <source>
        <dbReference type="ARBA" id="ARBA00022692"/>
    </source>
</evidence>
<proteinExistence type="inferred from homology"/>